<feature type="region of interest" description="Disordered" evidence="1">
    <location>
        <begin position="103"/>
        <end position="132"/>
    </location>
</feature>
<dbReference type="OrthoDB" id="3364069at2759"/>
<feature type="region of interest" description="Disordered" evidence="1">
    <location>
        <begin position="301"/>
        <end position="351"/>
    </location>
</feature>
<organism evidence="3 4">
    <name type="scientific">Lyophyllum shimeji</name>
    <name type="common">Hon-shimeji</name>
    <name type="synonym">Tricholoma shimeji</name>
    <dbReference type="NCBI Taxonomy" id="47721"/>
    <lineage>
        <taxon>Eukaryota</taxon>
        <taxon>Fungi</taxon>
        <taxon>Dikarya</taxon>
        <taxon>Basidiomycota</taxon>
        <taxon>Agaricomycotina</taxon>
        <taxon>Agaricomycetes</taxon>
        <taxon>Agaricomycetidae</taxon>
        <taxon>Agaricales</taxon>
        <taxon>Tricholomatineae</taxon>
        <taxon>Lyophyllaceae</taxon>
        <taxon>Lyophyllum</taxon>
    </lineage>
</organism>
<feature type="compositionally biased region" description="Polar residues" evidence="1">
    <location>
        <begin position="68"/>
        <end position="81"/>
    </location>
</feature>
<feature type="transmembrane region" description="Helical" evidence="2">
    <location>
        <begin position="224"/>
        <end position="245"/>
    </location>
</feature>
<feature type="region of interest" description="Disordered" evidence="1">
    <location>
        <begin position="60"/>
        <end position="81"/>
    </location>
</feature>
<sequence length="538" mass="58781">MAGKVVVFGSVTDADQSHDPSKFNVNGQRAVSHTPSNLNLPYSGFGASSPFASYTYTYGSTSTDPRGVSSSPRLPRSDSGTVLNVVPEDRIMMEFPSTEQARTPLYTGGIPLHDEDDESDSEEEERELDEELEEHGLYRGSYRRLMLLYTLTPLTFLVFFTALALLPPLAYPLSQSWPYPTAPYFPHPIPELLASSALFSLSHLLRTPLTALAALLLPSSPSPLFTALHTLLALFFQQSALPLLLVAQHAPPHPRTRDAAFRRVWWLALGWAAAEAVAAIAQGYAARALYRDVLVSVRRTHNHSTETDVEADACGRSGGQHKSETRAMGPGNGSEEGQGSRSPERRHGRSTVEMFEQEVFSEGDAEEVAGADERQPLLSVNINRKKSAHAQNGNGSEIKMQVEDELDTLIAVRAREELEEAYGVPIIRIPVFLSCLQRINALLFTLGIYLLLAQAYLRSTLATPISPRSQDQEQDQERRTNLLLALAVPLCVLVHYALALLQTPPLLPRVGAPAAVYSASLVSLGVFFGGLAAWEGLS</sequence>
<feature type="transmembrane region" description="Helical" evidence="2">
    <location>
        <begin position="482"/>
        <end position="502"/>
    </location>
</feature>
<name>A0A9P3PZS7_LYOSH</name>
<accession>A0A9P3PZS7</accession>
<proteinExistence type="predicted"/>
<keyword evidence="2" id="KW-0812">Transmembrane</keyword>
<keyword evidence="2" id="KW-0472">Membrane</keyword>
<feature type="transmembrane region" description="Helical" evidence="2">
    <location>
        <begin position="439"/>
        <end position="457"/>
    </location>
</feature>
<dbReference type="AlphaFoldDB" id="A0A9P3PZS7"/>
<dbReference type="Proteomes" id="UP001063166">
    <property type="component" value="Unassembled WGS sequence"/>
</dbReference>
<reference evidence="3" key="1">
    <citation type="submission" date="2022-07" db="EMBL/GenBank/DDBJ databases">
        <title>The genome of Lyophyllum shimeji provides insight into the initial evolution of ectomycorrhizal fungal genome.</title>
        <authorList>
            <person name="Kobayashi Y."/>
            <person name="Shibata T."/>
            <person name="Hirakawa H."/>
            <person name="Shigenobu S."/>
            <person name="Nishiyama T."/>
            <person name="Yamada A."/>
            <person name="Hasebe M."/>
            <person name="Kawaguchi M."/>
        </authorList>
    </citation>
    <scope>NUCLEOTIDE SEQUENCE</scope>
    <source>
        <strain evidence="3">AT787</strain>
    </source>
</reference>
<feature type="transmembrane region" description="Helical" evidence="2">
    <location>
        <begin position="514"/>
        <end position="534"/>
    </location>
</feature>
<dbReference type="EMBL" id="BRPK01000017">
    <property type="protein sequence ID" value="GLB44504.1"/>
    <property type="molecule type" value="Genomic_DNA"/>
</dbReference>
<evidence type="ECO:0000313" key="4">
    <source>
        <dbReference type="Proteomes" id="UP001063166"/>
    </source>
</evidence>
<keyword evidence="4" id="KW-1185">Reference proteome</keyword>
<comment type="caution">
    <text evidence="3">The sequence shown here is derived from an EMBL/GenBank/DDBJ whole genome shotgun (WGS) entry which is preliminary data.</text>
</comment>
<evidence type="ECO:0000256" key="1">
    <source>
        <dbReference type="SAM" id="MobiDB-lite"/>
    </source>
</evidence>
<feature type="transmembrane region" description="Helical" evidence="2">
    <location>
        <begin position="147"/>
        <end position="173"/>
    </location>
</feature>
<feature type="transmembrane region" description="Helical" evidence="2">
    <location>
        <begin position="265"/>
        <end position="290"/>
    </location>
</feature>
<feature type="compositionally biased region" description="Acidic residues" evidence="1">
    <location>
        <begin position="114"/>
        <end position="132"/>
    </location>
</feature>
<gene>
    <name evidence="3" type="ORF">LshimejAT787_1701310</name>
</gene>
<evidence type="ECO:0000313" key="3">
    <source>
        <dbReference type="EMBL" id="GLB44504.1"/>
    </source>
</evidence>
<protein>
    <submittedName>
        <fullName evidence="3">Uncharacterized protein</fullName>
    </submittedName>
</protein>
<evidence type="ECO:0000256" key="2">
    <source>
        <dbReference type="SAM" id="Phobius"/>
    </source>
</evidence>
<keyword evidence="2" id="KW-1133">Transmembrane helix</keyword>